<evidence type="ECO:0000313" key="3">
    <source>
        <dbReference type="EMBL" id="CAE7801114.1"/>
    </source>
</evidence>
<dbReference type="InterPro" id="IPR018247">
    <property type="entry name" value="EF_Hand_1_Ca_BS"/>
</dbReference>
<dbReference type="InterPro" id="IPR002048">
    <property type="entry name" value="EF_hand_dom"/>
</dbReference>
<evidence type="ECO:0000256" key="1">
    <source>
        <dbReference type="ARBA" id="ARBA00022837"/>
    </source>
</evidence>
<evidence type="ECO:0000259" key="2">
    <source>
        <dbReference type="PROSITE" id="PS50222"/>
    </source>
</evidence>
<evidence type="ECO:0000313" key="4">
    <source>
        <dbReference type="Proteomes" id="UP000601435"/>
    </source>
</evidence>
<dbReference type="EMBL" id="CAJNJA010044346">
    <property type="protein sequence ID" value="CAE7801114.1"/>
    <property type="molecule type" value="Genomic_DNA"/>
</dbReference>
<feature type="non-terminal residue" evidence="3">
    <location>
        <position position="1"/>
    </location>
</feature>
<feature type="domain" description="EF-hand" evidence="2">
    <location>
        <begin position="65"/>
        <end position="100"/>
    </location>
</feature>
<sequence length="116" mass="13366">AIKAAERDHDTVVAQVMQTRKDYQDMVSNLFKRIDERGLGHLTITEFEKHFDDESVQALFEYLQIGAMDAWTLFMSLDKDGDHTISVDEFTERCDMAQFSSRILLVIRCVCNSPIC</sequence>
<reference evidence="3" key="1">
    <citation type="submission" date="2021-02" db="EMBL/GenBank/DDBJ databases">
        <authorList>
            <person name="Dougan E. K."/>
            <person name="Rhodes N."/>
            <person name="Thang M."/>
            <person name="Chan C."/>
        </authorList>
    </citation>
    <scope>NUCLEOTIDE SEQUENCE</scope>
</reference>
<dbReference type="GO" id="GO:0005509">
    <property type="term" value="F:calcium ion binding"/>
    <property type="evidence" value="ECO:0007669"/>
    <property type="project" value="InterPro"/>
</dbReference>
<organism evidence="3 4">
    <name type="scientific">Symbiodinium necroappetens</name>
    <dbReference type="NCBI Taxonomy" id="1628268"/>
    <lineage>
        <taxon>Eukaryota</taxon>
        <taxon>Sar</taxon>
        <taxon>Alveolata</taxon>
        <taxon>Dinophyceae</taxon>
        <taxon>Suessiales</taxon>
        <taxon>Symbiodiniaceae</taxon>
        <taxon>Symbiodinium</taxon>
    </lineage>
</organism>
<dbReference type="OrthoDB" id="26525at2759"/>
<name>A0A812YXT9_9DINO</name>
<dbReference type="Proteomes" id="UP000601435">
    <property type="component" value="Unassembled WGS sequence"/>
</dbReference>
<keyword evidence="1" id="KW-0106">Calcium</keyword>
<comment type="caution">
    <text evidence="3">The sequence shown here is derived from an EMBL/GenBank/DDBJ whole genome shotgun (WGS) entry which is preliminary data.</text>
</comment>
<proteinExistence type="predicted"/>
<dbReference type="InterPro" id="IPR011992">
    <property type="entry name" value="EF-hand-dom_pair"/>
</dbReference>
<dbReference type="AlphaFoldDB" id="A0A812YXT9"/>
<dbReference type="PROSITE" id="PS50222">
    <property type="entry name" value="EF_HAND_2"/>
    <property type="match status" value="1"/>
</dbReference>
<accession>A0A812YXT9</accession>
<gene>
    <name evidence="3" type="primary">Cacna1c</name>
    <name evidence="3" type="ORF">SNEC2469_LOCUS23630</name>
</gene>
<protein>
    <submittedName>
        <fullName evidence="3">Cacna1c protein</fullName>
    </submittedName>
</protein>
<dbReference type="Gene3D" id="1.10.238.10">
    <property type="entry name" value="EF-hand"/>
    <property type="match status" value="1"/>
</dbReference>
<dbReference type="SUPFAM" id="SSF47473">
    <property type="entry name" value="EF-hand"/>
    <property type="match status" value="1"/>
</dbReference>
<keyword evidence="4" id="KW-1185">Reference proteome</keyword>
<dbReference type="PROSITE" id="PS00018">
    <property type="entry name" value="EF_HAND_1"/>
    <property type="match status" value="1"/>
</dbReference>